<dbReference type="EMBL" id="JACCBB010000001">
    <property type="protein sequence ID" value="NYD22088.1"/>
    <property type="molecule type" value="Genomic_DNA"/>
</dbReference>
<dbReference type="SMART" id="SM00304">
    <property type="entry name" value="HAMP"/>
    <property type="match status" value="1"/>
</dbReference>
<evidence type="ECO:0000313" key="9">
    <source>
        <dbReference type="Proteomes" id="UP000521922"/>
    </source>
</evidence>
<dbReference type="PROSITE" id="PS50111">
    <property type="entry name" value="CHEMOTAXIS_TRANSDUC_2"/>
    <property type="match status" value="1"/>
</dbReference>
<evidence type="ECO:0000256" key="4">
    <source>
        <dbReference type="ARBA" id="ARBA00029447"/>
    </source>
</evidence>
<evidence type="ECO:0000256" key="3">
    <source>
        <dbReference type="ARBA" id="ARBA00023224"/>
    </source>
</evidence>
<proteinExistence type="inferred from homology"/>
<gene>
    <name evidence="8" type="ORF">BJ968_001628</name>
</gene>
<dbReference type="CDD" id="cd06225">
    <property type="entry name" value="HAMP"/>
    <property type="match status" value="1"/>
</dbReference>
<dbReference type="GO" id="GO:0016020">
    <property type="term" value="C:membrane"/>
    <property type="evidence" value="ECO:0007669"/>
    <property type="project" value="InterPro"/>
</dbReference>
<dbReference type="AlphaFoldDB" id="A0A7Y9J087"/>
<evidence type="ECO:0000259" key="7">
    <source>
        <dbReference type="PROSITE" id="PS50885"/>
    </source>
</evidence>
<dbReference type="SUPFAM" id="SSF58104">
    <property type="entry name" value="Methyl-accepting chemotaxis protein (MCP) signaling domain"/>
    <property type="match status" value="1"/>
</dbReference>
<organism evidence="8 9">
    <name type="scientific">Kineococcus aurantiacus</name>
    <dbReference type="NCBI Taxonomy" id="37633"/>
    <lineage>
        <taxon>Bacteria</taxon>
        <taxon>Bacillati</taxon>
        <taxon>Actinomycetota</taxon>
        <taxon>Actinomycetes</taxon>
        <taxon>Kineosporiales</taxon>
        <taxon>Kineosporiaceae</taxon>
        <taxon>Kineococcus</taxon>
    </lineage>
</organism>
<evidence type="ECO:0000313" key="8">
    <source>
        <dbReference type="EMBL" id="NYD22088.1"/>
    </source>
</evidence>
<keyword evidence="2" id="KW-1133">Transmembrane helix</keyword>
<evidence type="ECO:0000256" key="5">
    <source>
        <dbReference type="PROSITE-ProRule" id="PRU00284"/>
    </source>
</evidence>
<keyword evidence="3 5" id="KW-0807">Transducer</keyword>
<evidence type="ECO:0000256" key="2">
    <source>
        <dbReference type="ARBA" id="ARBA00022989"/>
    </source>
</evidence>
<dbReference type="RefSeq" id="WP_179750817.1">
    <property type="nucleotide sequence ID" value="NZ_BAAAGN010000005.1"/>
</dbReference>
<reference evidence="8 9" key="1">
    <citation type="submission" date="2020-07" db="EMBL/GenBank/DDBJ databases">
        <title>Sequencing the genomes of 1000 actinobacteria strains.</title>
        <authorList>
            <person name="Klenk H.-P."/>
        </authorList>
    </citation>
    <scope>NUCLEOTIDE SEQUENCE [LARGE SCALE GENOMIC DNA]</scope>
    <source>
        <strain evidence="8 9">DSM 7487</strain>
    </source>
</reference>
<keyword evidence="1" id="KW-0812">Transmembrane</keyword>
<dbReference type="Pfam" id="PF00015">
    <property type="entry name" value="MCPsignal"/>
    <property type="match status" value="1"/>
</dbReference>
<dbReference type="Proteomes" id="UP000521922">
    <property type="component" value="Unassembled WGS sequence"/>
</dbReference>
<evidence type="ECO:0000256" key="1">
    <source>
        <dbReference type="ARBA" id="ARBA00022692"/>
    </source>
</evidence>
<feature type="domain" description="HAMP" evidence="7">
    <location>
        <begin position="216"/>
        <end position="268"/>
    </location>
</feature>
<accession>A0A7Y9J087</accession>
<dbReference type="InterPro" id="IPR004089">
    <property type="entry name" value="MCPsignal_dom"/>
</dbReference>
<dbReference type="Pfam" id="PF12729">
    <property type="entry name" value="4HB_MCP_1"/>
    <property type="match status" value="1"/>
</dbReference>
<dbReference type="PANTHER" id="PTHR32089">
    <property type="entry name" value="METHYL-ACCEPTING CHEMOTAXIS PROTEIN MCPB"/>
    <property type="match status" value="1"/>
</dbReference>
<dbReference type="Gene3D" id="1.10.287.950">
    <property type="entry name" value="Methyl-accepting chemotaxis protein"/>
    <property type="match status" value="1"/>
</dbReference>
<evidence type="ECO:0000259" key="6">
    <source>
        <dbReference type="PROSITE" id="PS50111"/>
    </source>
</evidence>
<name>A0A7Y9J087_9ACTN</name>
<protein>
    <submittedName>
        <fullName evidence="8">Methyl-accepting chemotaxis protein</fullName>
    </submittedName>
</protein>
<dbReference type="InterPro" id="IPR003660">
    <property type="entry name" value="HAMP_dom"/>
</dbReference>
<comment type="caution">
    <text evidence="8">The sequence shown here is derived from an EMBL/GenBank/DDBJ whole genome shotgun (WGS) entry which is preliminary data.</text>
</comment>
<dbReference type="PROSITE" id="PS50885">
    <property type="entry name" value="HAMP"/>
    <property type="match status" value="1"/>
</dbReference>
<dbReference type="SMART" id="SM00283">
    <property type="entry name" value="MA"/>
    <property type="match status" value="1"/>
</dbReference>
<dbReference type="Pfam" id="PF00672">
    <property type="entry name" value="HAMP"/>
    <property type="match status" value="1"/>
</dbReference>
<dbReference type="PANTHER" id="PTHR32089:SF112">
    <property type="entry name" value="LYSOZYME-LIKE PROTEIN-RELATED"/>
    <property type="match status" value="1"/>
</dbReference>
<keyword evidence="2" id="KW-0472">Membrane</keyword>
<keyword evidence="9" id="KW-1185">Reference proteome</keyword>
<comment type="similarity">
    <text evidence="4">Belongs to the methyl-accepting chemotaxis (MCP) protein family.</text>
</comment>
<sequence>MPSTARLLADRSVRTKVLSALAALGLVTVGVSTASLVTLSTNAERADGMYRDGVIGATALGRVHQEELKTRMLVAQHAATPDAEGKAEVAQKIVDSDAELDDWAAKYTAGSPADTAGWEDFTDAWAQWRQARDSRLLPLSEAGDQAGWAAANAEVAQPLVSAAADALDVVEAAENARAKAAADASADDSTRSRELIVAALVLGLGLSTTLGLLVVRSIVGPLRAVSASLEAVANGDLTVGATVTSRDELGQMADALERARDSVRSTISAISASSESLLLASDQLTADSERIGGTAGETASAAASAADTAATVSASVSTVAMGADEMQAAIRDIANGASEATAVAARADELAGRAGETVARLGVSSAQIGDVVKAITAIAEQTNLLALNATIEAARAGEAGKGFAVVAGEVKELSAQTARATEDIAARVGSIQTDTAEAVRAIESIAEVIAEIGNHQTTIASAVEEQSATTAEMSRSVGEAAAGSERIADSIRGITGSAATTAEVVAGSRTATDDLVRLSGELSFLVTRFKV</sequence>
<dbReference type="GO" id="GO:0007165">
    <property type="term" value="P:signal transduction"/>
    <property type="evidence" value="ECO:0007669"/>
    <property type="project" value="UniProtKB-KW"/>
</dbReference>
<dbReference type="InterPro" id="IPR024478">
    <property type="entry name" value="HlyB_4HB_MCP"/>
</dbReference>
<feature type="domain" description="Methyl-accepting transducer" evidence="6">
    <location>
        <begin position="273"/>
        <end position="502"/>
    </location>
</feature>